<reference evidence="3" key="1">
    <citation type="journal article" date="2019" name="Int. J. Syst. Evol. Microbiol.">
        <title>The Global Catalogue of Microorganisms (GCM) 10K type strain sequencing project: providing services to taxonomists for standard genome sequencing and annotation.</title>
        <authorList>
            <consortium name="The Broad Institute Genomics Platform"/>
            <consortium name="The Broad Institute Genome Sequencing Center for Infectious Disease"/>
            <person name="Wu L."/>
            <person name="Ma J."/>
        </authorList>
    </citation>
    <scope>NUCLEOTIDE SEQUENCE [LARGE SCALE GENOMIC DNA]</scope>
    <source>
        <strain evidence="3">JCM 18304</strain>
    </source>
</reference>
<evidence type="ECO:0000313" key="2">
    <source>
        <dbReference type="EMBL" id="GAA5196506.1"/>
    </source>
</evidence>
<sequence length="136" mass="15416">MRSGIVEPVAADSVDPRQRPPAEVFEDHLRLAQEGRLDEDLARNVSPDCVLLERRGVFHGREGARELARYLTEEVPHARYGYTRRLVEGRFCMLEWTADSDGARVRDGVDSYVIEDGWIVAQTIRYTVEPKTGGES</sequence>
<dbReference type="Gene3D" id="3.10.450.50">
    <property type="match status" value="1"/>
</dbReference>
<dbReference type="InterPro" id="IPR032710">
    <property type="entry name" value="NTF2-like_dom_sf"/>
</dbReference>
<dbReference type="SUPFAM" id="SSF54427">
    <property type="entry name" value="NTF2-like"/>
    <property type="match status" value="1"/>
</dbReference>
<evidence type="ECO:0000259" key="1">
    <source>
        <dbReference type="Pfam" id="PF12680"/>
    </source>
</evidence>
<accession>A0ABP9SJU3</accession>
<dbReference type="Pfam" id="PF12680">
    <property type="entry name" value="SnoaL_2"/>
    <property type="match status" value="1"/>
</dbReference>
<comment type="caution">
    <text evidence="2">The sequence shown here is derived from an EMBL/GenBank/DDBJ whole genome shotgun (WGS) entry which is preliminary data.</text>
</comment>
<dbReference type="Proteomes" id="UP001501570">
    <property type="component" value="Unassembled WGS sequence"/>
</dbReference>
<dbReference type="InterPro" id="IPR037401">
    <property type="entry name" value="SnoaL-like"/>
</dbReference>
<keyword evidence="3" id="KW-1185">Reference proteome</keyword>
<gene>
    <name evidence="2" type="ORF">GCM10023322_65570</name>
</gene>
<feature type="domain" description="SnoaL-like" evidence="1">
    <location>
        <begin position="27"/>
        <end position="121"/>
    </location>
</feature>
<name>A0ABP9SJU3_9ACTN</name>
<dbReference type="EMBL" id="BAABJQ010000026">
    <property type="protein sequence ID" value="GAA5196506.1"/>
    <property type="molecule type" value="Genomic_DNA"/>
</dbReference>
<proteinExistence type="predicted"/>
<evidence type="ECO:0000313" key="3">
    <source>
        <dbReference type="Proteomes" id="UP001501570"/>
    </source>
</evidence>
<organism evidence="2 3">
    <name type="scientific">Rugosimonospora acidiphila</name>
    <dbReference type="NCBI Taxonomy" id="556531"/>
    <lineage>
        <taxon>Bacteria</taxon>
        <taxon>Bacillati</taxon>
        <taxon>Actinomycetota</taxon>
        <taxon>Actinomycetes</taxon>
        <taxon>Micromonosporales</taxon>
        <taxon>Micromonosporaceae</taxon>
        <taxon>Rugosimonospora</taxon>
    </lineage>
</organism>
<protein>
    <recommendedName>
        <fullName evidence="1">SnoaL-like domain-containing protein</fullName>
    </recommendedName>
</protein>